<dbReference type="InterPro" id="IPR052527">
    <property type="entry name" value="Metal_cation-efflux_comp"/>
</dbReference>
<evidence type="ECO:0000256" key="1">
    <source>
        <dbReference type="ARBA" id="ARBA00004141"/>
    </source>
</evidence>
<dbReference type="InterPro" id="IPR007269">
    <property type="entry name" value="ICMT_MeTrfase"/>
</dbReference>
<keyword evidence="6" id="KW-0808">Transferase</keyword>
<comment type="subcellular location">
    <subcellularLocation>
        <location evidence="1">Membrane</location>
        <topology evidence="1">Multi-pass membrane protein</topology>
    </subcellularLocation>
</comment>
<evidence type="ECO:0000256" key="2">
    <source>
        <dbReference type="ARBA" id="ARBA00022692"/>
    </source>
</evidence>
<dbReference type="PANTHER" id="PTHR43847:SF1">
    <property type="entry name" value="BLL3993 PROTEIN"/>
    <property type="match status" value="1"/>
</dbReference>
<reference evidence="6 7" key="1">
    <citation type="submission" date="2023-02" db="EMBL/GenBank/DDBJ databases">
        <authorList>
            <person name="Liu G."/>
        </authorList>
    </citation>
    <scope>NUCLEOTIDE SEQUENCE [LARGE SCALE GENOMIC DNA]</scope>
    <source>
        <strain evidence="6 7">DSM 23008</strain>
    </source>
</reference>
<name>A0ABY7WB58_9BACI</name>
<keyword evidence="3 5" id="KW-1133">Transmembrane helix</keyword>
<dbReference type="GO" id="GO:0008168">
    <property type="term" value="F:methyltransferase activity"/>
    <property type="evidence" value="ECO:0007669"/>
    <property type="project" value="UniProtKB-KW"/>
</dbReference>
<keyword evidence="4 5" id="KW-0472">Membrane</keyword>
<organism evidence="6 7">
    <name type="scientific">Shouchella hunanensis</name>
    <dbReference type="NCBI Taxonomy" id="766894"/>
    <lineage>
        <taxon>Bacteria</taxon>
        <taxon>Bacillati</taxon>
        <taxon>Bacillota</taxon>
        <taxon>Bacilli</taxon>
        <taxon>Bacillales</taxon>
        <taxon>Bacillaceae</taxon>
        <taxon>Shouchella</taxon>
    </lineage>
</organism>
<evidence type="ECO:0000256" key="4">
    <source>
        <dbReference type="ARBA" id="ARBA00023136"/>
    </source>
</evidence>
<evidence type="ECO:0000313" key="6">
    <source>
        <dbReference type="EMBL" id="WDF05928.1"/>
    </source>
</evidence>
<protein>
    <submittedName>
        <fullName evidence="6">Isoprenylcysteine carboxyl methyltransferase family protein</fullName>
    </submittedName>
</protein>
<feature type="transmembrane region" description="Helical" evidence="5">
    <location>
        <begin position="6"/>
        <end position="23"/>
    </location>
</feature>
<keyword evidence="2 5" id="KW-0812">Transmembrane</keyword>
<keyword evidence="6" id="KW-0489">Methyltransferase</keyword>
<dbReference type="EMBL" id="CP117834">
    <property type="protein sequence ID" value="WDF05928.1"/>
    <property type="molecule type" value="Genomic_DNA"/>
</dbReference>
<keyword evidence="7" id="KW-1185">Reference proteome</keyword>
<dbReference type="PANTHER" id="PTHR43847">
    <property type="entry name" value="BLL3993 PROTEIN"/>
    <property type="match status" value="1"/>
</dbReference>
<accession>A0ABY7WB58</accession>
<dbReference type="Pfam" id="PF04140">
    <property type="entry name" value="ICMT"/>
    <property type="match status" value="1"/>
</dbReference>
<dbReference type="Gene3D" id="1.20.120.1630">
    <property type="match status" value="1"/>
</dbReference>
<dbReference type="GO" id="GO:0032259">
    <property type="term" value="P:methylation"/>
    <property type="evidence" value="ECO:0007669"/>
    <property type="project" value="UniProtKB-KW"/>
</dbReference>
<gene>
    <name evidence="6" type="ORF">PQ477_13435</name>
</gene>
<evidence type="ECO:0000256" key="5">
    <source>
        <dbReference type="SAM" id="Phobius"/>
    </source>
</evidence>
<evidence type="ECO:0000256" key="3">
    <source>
        <dbReference type="ARBA" id="ARBA00022989"/>
    </source>
</evidence>
<feature type="transmembrane region" description="Helical" evidence="5">
    <location>
        <begin position="123"/>
        <end position="149"/>
    </location>
</feature>
<sequence>MLIWVYGMISVIIAQRLIEVVVAKRNERWMKRNGGIEVGKTHYHWMVALHVSFFIALLLEVTFTTPSFTSISVVALLIVIIAQCIRIWALTSLGRYWNTKIIVLPDAPAVEKGPYRFLRHPNYVVVMTEIAFVPLIFQAYWTAILFTVLNAWMLSVRIRVEEKALYQMTGDYTERFERKKRFWFV</sequence>
<feature type="transmembrane region" description="Helical" evidence="5">
    <location>
        <begin position="43"/>
        <end position="63"/>
    </location>
</feature>
<feature type="transmembrane region" description="Helical" evidence="5">
    <location>
        <begin position="69"/>
        <end position="90"/>
    </location>
</feature>
<proteinExistence type="predicted"/>
<evidence type="ECO:0000313" key="7">
    <source>
        <dbReference type="Proteomes" id="UP001215143"/>
    </source>
</evidence>
<dbReference type="Proteomes" id="UP001215143">
    <property type="component" value="Chromosome"/>
</dbReference>